<evidence type="ECO:0000313" key="1">
    <source>
        <dbReference type="EMBL" id="GMH29697.1"/>
    </source>
</evidence>
<keyword evidence="2" id="KW-1185">Reference proteome</keyword>
<sequence length="123" mass="13863">MASFKQERNEDYRKEKRVVCVKMGRGRTEKYGRKALNGLTGRGKREIALLWRFGDSGAVQRPQRWMPSRARFEFYPAKKKQIFIKTLAAAAAAVKIAVVICVEADAAANPRRCLSAANTSCRL</sequence>
<dbReference type="EMBL" id="BSYO01000036">
    <property type="protein sequence ID" value="GMH29697.1"/>
    <property type="molecule type" value="Genomic_DNA"/>
</dbReference>
<proteinExistence type="predicted"/>
<organism evidence="1 2">
    <name type="scientific">Nepenthes gracilis</name>
    <name type="common">Slender pitcher plant</name>
    <dbReference type="NCBI Taxonomy" id="150966"/>
    <lineage>
        <taxon>Eukaryota</taxon>
        <taxon>Viridiplantae</taxon>
        <taxon>Streptophyta</taxon>
        <taxon>Embryophyta</taxon>
        <taxon>Tracheophyta</taxon>
        <taxon>Spermatophyta</taxon>
        <taxon>Magnoliopsida</taxon>
        <taxon>eudicotyledons</taxon>
        <taxon>Gunneridae</taxon>
        <taxon>Pentapetalae</taxon>
        <taxon>Caryophyllales</taxon>
        <taxon>Nepenthaceae</taxon>
        <taxon>Nepenthes</taxon>
    </lineage>
</organism>
<accession>A0AAD3Y4X1</accession>
<gene>
    <name evidence="1" type="ORF">Nepgr_031540</name>
</gene>
<evidence type="ECO:0000313" key="2">
    <source>
        <dbReference type="Proteomes" id="UP001279734"/>
    </source>
</evidence>
<reference evidence="1" key="1">
    <citation type="submission" date="2023-05" db="EMBL/GenBank/DDBJ databases">
        <title>Nepenthes gracilis genome sequencing.</title>
        <authorList>
            <person name="Fukushima K."/>
        </authorList>
    </citation>
    <scope>NUCLEOTIDE SEQUENCE</scope>
    <source>
        <strain evidence="1">SING2019-196</strain>
    </source>
</reference>
<dbReference type="AlphaFoldDB" id="A0AAD3Y4X1"/>
<protein>
    <submittedName>
        <fullName evidence="1">Uncharacterized protein</fullName>
    </submittedName>
</protein>
<name>A0AAD3Y4X1_NEPGR</name>
<dbReference type="Proteomes" id="UP001279734">
    <property type="component" value="Unassembled WGS sequence"/>
</dbReference>
<comment type="caution">
    <text evidence="1">The sequence shown here is derived from an EMBL/GenBank/DDBJ whole genome shotgun (WGS) entry which is preliminary data.</text>
</comment>